<dbReference type="EMBL" id="VDCV01000007">
    <property type="protein sequence ID" value="KAB5548458.1"/>
    <property type="molecule type" value="Genomic_DNA"/>
</dbReference>
<sequence length="84" mass="9578">MDFLNHTSKIVTQEDGSISLREEAYLLASLDYIRILSQRAPYPYPIFPLVSFQLIGFLEPQMEGGNLKLRNETIICVGTFLLDL</sequence>
<name>A0A5N5M0L7_9ROSI</name>
<comment type="caution">
    <text evidence="1">The sequence shown here is derived from an EMBL/GenBank/DDBJ whole genome shotgun (WGS) entry which is preliminary data.</text>
</comment>
<organism evidence="1 2">
    <name type="scientific">Salix brachista</name>
    <dbReference type="NCBI Taxonomy" id="2182728"/>
    <lineage>
        <taxon>Eukaryota</taxon>
        <taxon>Viridiplantae</taxon>
        <taxon>Streptophyta</taxon>
        <taxon>Embryophyta</taxon>
        <taxon>Tracheophyta</taxon>
        <taxon>Spermatophyta</taxon>
        <taxon>Magnoliopsida</taxon>
        <taxon>eudicotyledons</taxon>
        <taxon>Gunneridae</taxon>
        <taxon>Pentapetalae</taxon>
        <taxon>rosids</taxon>
        <taxon>fabids</taxon>
        <taxon>Malpighiales</taxon>
        <taxon>Salicaceae</taxon>
        <taxon>Saliceae</taxon>
        <taxon>Salix</taxon>
    </lineage>
</organism>
<gene>
    <name evidence="1" type="ORF">DKX38_011864</name>
</gene>
<evidence type="ECO:0000313" key="1">
    <source>
        <dbReference type="EMBL" id="KAB5548458.1"/>
    </source>
</evidence>
<accession>A0A5N5M0L7</accession>
<evidence type="ECO:0000313" key="2">
    <source>
        <dbReference type="Proteomes" id="UP000326939"/>
    </source>
</evidence>
<dbReference type="Proteomes" id="UP000326939">
    <property type="component" value="Chromosome 7"/>
</dbReference>
<dbReference type="AlphaFoldDB" id="A0A5N5M0L7"/>
<proteinExistence type="predicted"/>
<reference evidence="2" key="1">
    <citation type="journal article" date="2019" name="Gigascience">
        <title>De novo genome assembly of the endangered Acer yangbiense, a plant species with extremely small populations endemic to Yunnan Province, China.</title>
        <authorList>
            <person name="Yang J."/>
            <person name="Wariss H.M."/>
            <person name="Tao L."/>
            <person name="Zhang R."/>
            <person name="Yun Q."/>
            <person name="Hollingsworth P."/>
            <person name="Dao Z."/>
            <person name="Luo G."/>
            <person name="Guo H."/>
            <person name="Ma Y."/>
            <person name="Sun W."/>
        </authorList>
    </citation>
    <scope>NUCLEOTIDE SEQUENCE [LARGE SCALE GENOMIC DNA]</scope>
    <source>
        <strain evidence="2">cv. br00</strain>
    </source>
</reference>
<protein>
    <submittedName>
        <fullName evidence="1">Uncharacterized protein</fullName>
    </submittedName>
</protein>
<keyword evidence="2" id="KW-1185">Reference proteome</keyword>